<sequence>MIRAGLILAAIVLALVGALWATGHLDVGGRKASEAEIATGQADAAIKSGADAANTSADNERADAQTDKDVEDAKTKIDAASARRDPVGSGRAARDGLCRADPDYCE</sequence>
<reference evidence="2 3" key="1">
    <citation type="submission" date="2015-06" db="EMBL/GenBank/DDBJ databases">
        <authorList>
            <person name="Zeng Y."/>
            <person name="Huang Y."/>
        </authorList>
    </citation>
    <scope>NUCLEOTIDE SEQUENCE [LARGE SCALE GENOMIC DNA]</scope>
    <source>
        <strain evidence="2 3">PQ-2</strain>
    </source>
</reference>
<organism evidence="2 3">
    <name type="scientific">Croceicoccus naphthovorans</name>
    <dbReference type="NCBI Taxonomy" id="1348774"/>
    <lineage>
        <taxon>Bacteria</taxon>
        <taxon>Pseudomonadati</taxon>
        <taxon>Pseudomonadota</taxon>
        <taxon>Alphaproteobacteria</taxon>
        <taxon>Sphingomonadales</taxon>
        <taxon>Erythrobacteraceae</taxon>
        <taxon>Croceicoccus</taxon>
    </lineage>
</organism>
<dbReference type="Proteomes" id="UP000035287">
    <property type="component" value="Chromosome"/>
</dbReference>
<name>A0A0G3XGX6_9SPHN</name>
<dbReference type="EMBL" id="CP011770">
    <property type="protein sequence ID" value="AKM09891.1"/>
    <property type="molecule type" value="Genomic_DNA"/>
</dbReference>
<evidence type="ECO:0000313" key="3">
    <source>
        <dbReference type="Proteomes" id="UP000035287"/>
    </source>
</evidence>
<evidence type="ECO:0000313" key="2">
    <source>
        <dbReference type="EMBL" id="AKM09891.1"/>
    </source>
</evidence>
<dbReference type="RefSeq" id="WP_047820575.1">
    <property type="nucleotide sequence ID" value="NZ_CP011770.1"/>
</dbReference>
<keyword evidence="3" id="KW-1185">Reference proteome</keyword>
<dbReference type="PATRIC" id="fig|1348774.3.peg.1609"/>
<feature type="region of interest" description="Disordered" evidence="1">
    <location>
        <begin position="49"/>
        <end position="106"/>
    </location>
</feature>
<dbReference type="KEGG" id="cna:AB433_07675"/>
<evidence type="ECO:0000256" key="1">
    <source>
        <dbReference type="SAM" id="MobiDB-lite"/>
    </source>
</evidence>
<dbReference type="AlphaFoldDB" id="A0A0G3XGX6"/>
<proteinExistence type="predicted"/>
<protein>
    <submittedName>
        <fullName evidence="2">Uncharacterized protein</fullName>
    </submittedName>
</protein>
<gene>
    <name evidence="2" type="ORF">AB433_07675</name>
</gene>
<dbReference type="STRING" id="1348774.AB433_07675"/>
<accession>A0A0G3XGX6</accession>
<feature type="compositionally biased region" description="Basic and acidic residues" evidence="1">
    <location>
        <begin position="58"/>
        <end position="106"/>
    </location>
</feature>